<dbReference type="PROSITE" id="PS50893">
    <property type="entry name" value="ABC_TRANSPORTER_2"/>
    <property type="match status" value="1"/>
</dbReference>
<comment type="caution">
    <text evidence="15">The sequence shown here is derived from an EMBL/GenBank/DDBJ whole genome shotgun (WGS) entry which is preliminary data.</text>
</comment>
<dbReference type="FunFam" id="3.40.50.300:FF:000287">
    <property type="entry name" value="Multidrug ABC transporter ATP-binding protein"/>
    <property type="match status" value="1"/>
</dbReference>
<feature type="transmembrane region" description="Helical" evidence="12">
    <location>
        <begin position="191"/>
        <end position="217"/>
    </location>
</feature>
<keyword evidence="4" id="KW-0547">Nucleotide-binding</keyword>
<evidence type="ECO:0000313" key="16">
    <source>
        <dbReference type="Proteomes" id="UP000588112"/>
    </source>
</evidence>
<dbReference type="Proteomes" id="UP000588112">
    <property type="component" value="Unassembled WGS sequence"/>
</dbReference>
<feature type="domain" description="ABC transmembrane type-1" evidence="14">
    <location>
        <begin position="33"/>
        <end position="354"/>
    </location>
</feature>
<dbReference type="SUPFAM" id="SSF90123">
    <property type="entry name" value="ABC transporter transmembrane region"/>
    <property type="match status" value="1"/>
</dbReference>
<comment type="subcellular location">
    <subcellularLocation>
        <location evidence="1">Cell membrane</location>
        <topology evidence="1">Multi-pass membrane protein</topology>
    </subcellularLocation>
</comment>
<dbReference type="Gene3D" id="3.40.50.300">
    <property type="entry name" value="P-loop containing nucleotide triphosphate hydrolases"/>
    <property type="match status" value="1"/>
</dbReference>
<comment type="similarity">
    <text evidence="9">Belongs to the ABC transporter superfamily. Lipid exporter (TC 3.A.1.106) family.</text>
</comment>
<organism evidence="15 16">
    <name type="scientific">Sphaerisporangium krabiense</name>
    <dbReference type="NCBI Taxonomy" id="763782"/>
    <lineage>
        <taxon>Bacteria</taxon>
        <taxon>Bacillati</taxon>
        <taxon>Actinomycetota</taxon>
        <taxon>Actinomycetes</taxon>
        <taxon>Streptosporangiales</taxon>
        <taxon>Streptosporangiaceae</taxon>
        <taxon>Sphaerisporangium</taxon>
    </lineage>
</organism>
<proteinExistence type="inferred from homology"/>
<dbReference type="AlphaFoldDB" id="A0A7W9DQH8"/>
<dbReference type="GO" id="GO:0015421">
    <property type="term" value="F:ABC-type oligopeptide transporter activity"/>
    <property type="evidence" value="ECO:0007669"/>
    <property type="project" value="TreeGrafter"/>
</dbReference>
<keyword evidence="16" id="KW-1185">Reference proteome</keyword>
<evidence type="ECO:0000259" key="14">
    <source>
        <dbReference type="PROSITE" id="PS50929"/>
    </source>
</evidence>
<feature type="transmembrane region" description="Helical" evidence="12">
    <location>
        <begin position="294"/>
        <end position="316"/>
    </location>
</feature>
<feature type="transmembrane region" description="Helical" evidence="12">
    <location>
        <begin position="111"/>
        <end position="133"/>
    </location>
</feature>
<keyword evidence="6 12" id="KW-1133">Transmembrane helix</keyword>
<protein>
    <recommendedName>
        <fullName evidence="10">Fatty acid ABC transporter ATP-binding/permease protein</fullName>
    </recommendedName>
</protein>
<reference evidence="15 16" key="1">
    <citation type="submission" date="2020-08" db="EMBL/GenBank/DDBJ databases">
        <title>Sequencing the genomes of 1000 actinobacteria strains.</title>
        <authorList>
            <person name="Klenk H.-P."/>
        </authorList>
    </citation>
    <scope>NUCLEOTIDE SEQUENCE [LARGE SCALE GENOMIC DNA]</scope>
    <source>
        <strain evidence="15 16">DSM 45790</strain>
    </source>
</reference>
<dbReference type="GO" id="GO:0005886">
    <property type="term" value="C:plasma membrane"/>
    <property type="evidence" value="ECO:0007669"/>
    <property type="project" value="UniProtKB-SubCell"/>
</dbReference>
<dbReference type="Pfam" id="PF00664">
    <property type="entry name" value="ABC_membrane"/>
    <property type="match status" value="1"/>
</dbReference>
<dbReference type="Gene3D" id="1.20.1560.10">
    <property type="entry name" value="ABC transporter type 1, transmembrane domain"/>
    <property type="match status" value="1"/>
</dbReference>
<dbReference type="InterPro" id="IPR027417">
    <property type="entry name" value="P-loop_NTPase"/>
</dbReference>
<evidence type="ECO:0000256" key="12">
    <source>
        <dbReference type="SAM" id="Phobius"/>
    </source>
</evidence>
<evidence type="ECO:0000256" key="2">
    <source>
        <dbReference type="ARBA" id="ARBA00022448"/>
    </source>
</evidence>
<accession>A0A7W9DQH8</accession>
<dbReference type="PROSITE" id="PS50929">
    <property type="entry name" value="ABC_TM1F"/>
    <property type="match status" value="1"/>
</dbReference>
<evidence type="ECO:0000256" key="11">
    <source>
        <dbReference type="SAM" id="MobiDB-lite"/>
    </source>
</evidence>
<dbReference type="InterPro" id="IPR003439">
    <property type="entry name" value="ABC_transporter-like_ATP-bd"/>
</dbReference>
<dbReference type="RefSeq" id="WP_184612153.1">
    <property type="nucleotide sequence ID" value="NZ_BOOS01000036.1"/>
</dbReference>
<dbReference type="SMART" id="SM00382">
    <property type="entry name" value="AAA"/>
    <property type="match status" value="1"/>
</dbReference>
<dbReference type="CDD" id="cd18547">
    <property type="entry name" value="ABC_6TM_Tm288_like"/>
    <property type="match status" value="1"/>
</dbReference>
<dbReference type="SUPFAM" id="SSF52540">
    <property type="entry name" value="P-loop containing nucleoside triphosphate hydrolases"/>
    <property type="match status" value="1"/>
</dbReference>
<evidence type="ECO:0000256" key="3">
    <source>
        <dbReference type="ARBA" id="ARBA00022692"/>
    </source>
</evidence>
<keyword evidence="3 12" id="KW-0812">Transmembrane</keyword>
<dbReference type="PROSITE" id="PS00211">
    <property type="entry name" value="ABC_TRANSPORTER_1"/>
    <property type="match status" value="1"/>
</dbReference>
<dbReference type="InterPro" id="IPR003593">
    <property type="entry name" value="AAA+_ATPase"/>
</dbReference>
<dbReference type="InterPro" id="IPR036640">
    <property type="entry name" value="ABC1_TM_sf"/>
</dbReference>
<dbReference type="InterPro" id="IPR039421">
    <property type="entry name" value="Type_1_exporter"/>
</dbReference>
<evidence type="ECO:0000256" key="8">
    <source>
        <dbReference type="ARBA" id="ARBA00055053"/>
    </source>
</evidence>
<evidence type="ECO:0000256" key="7">
    <source>
        <dbReference type="ARBA" id="ARBA00023136"/>
    </source>
</evidence>
<evidence type="ECO:0000256" key="9">
    <source>
        <dbReference type="ARBA" id="ARBA00061644"/>
    </source>
</evidence>
<dbReference type="EMBL" id="JACHBR010000001">
    <property type="protein sequence ID" value="MBB5627501.1"/>
    <property type="molecule type" value="Genomic_DNA"/>
</dbReference>
<evidence type="ECO:0000259" key="13">
    <source>
        <dbReference type="PROSITE" id="PS50893"/>
    </source>
</evidence>
<keyword evidence="7 12" id="KW-0472">Membrane</keyword>
<feature type="compositionally biased region" description="Low complexity" evidence="11">
    <location>
        <begin position="632"/>
        <end position="652"/>
    </location>
</feature>
<name>A0A7W9DQH8_9ACTN</name>
<dbReference type="GO" id="GO:0005524">
    <property type="term" value="F:ATP binding"/>
    <property type="evidence" value="ECO:0007669"/>
    <property type="project" value="UniProtKB-KW"/>
</dbReference>
<evidence type="ECO:0000313" key="15">
    <source>
        <dbReference type="EMBL" id="MBB5627501.1"/>
    </source>
</evidence>
<sequence>MSEAAPSGTTAPGPPAARLIRRLLPRRRHLVPVVALAVAGVAPAVVGPAILGRATDIIFSGLVGRTLPAGTPLDQVVAQVRADGNGNLADLLARMNPVPGAGIDFGRLGPVLLLALALFAGAAALNMAQALLLNGMVHRTVGRLRADVEAKINRLPLPYFDDQPRGELLSRVSNDIDNIAQSLQQTLSQMLTAVLTVIGVLTMMFVVSPLLAFVSLVTVPLSVVLAKRIATRAQPRFAAQWASVGAVNALIEEAITGHELVKVFGRRREVQAAFAAKNDELFRASSDAQVMSGVIVPSMMFIGNLGYVAIAVAGALRVASGAMTLGDVQAFIQYTGQFTSPLSQVASMANLLQSCVASAARVFALLDAPDQSPDPPAPVPLGPVRGRVEFHGVSFRYRPDKPLLTDLSLVAEPGRTVAIVGPTGAGKTTLVNLLMRFYEVESGRVTLDGIDISTLRRDTLRGRIGMVLQDTWLFGGTIWDNIAYGRPEATGEQILAAAEAAFVDRFAHGLPQGYDTVVDGEGGTISSGERQLVTIARAFLADPAVLILDEATSSVDTRTEVLVRKAMASLRAGRTSFVIAHRLSTIVDADLIVVMEDGRIVEQGDHTRLIAARGAYHRLYEAQFRKAAEDSGVPGDAGPPDRGGPAPRAVRT</sequence>
<evidence type="ECO:0000256" key="5">
    <source>
        <dbReference type="ARBA" id="ARBA00022840"/>
    </source>
</evidence>
<dbReference type="InterPro" id="IPR011527">
    <property type="entry name" value="ABC1_TM_dom"/>
</dbReference>
<evidence type="ECO:0000256" key="4">
    <source>
        <dbReference type="ARBA" id="ARBA00022741"/>
    </source>
</evidence>
<comment type="function">
    <text evidence="8">ABC transporter involved in fatty acid import. Transmembrane domains (TMD) form a pore in the membrane and the ATP-binding domain (NBD) is responsible for energy generation.</text>
</comment>
<dbReference type="Pfam" id="PF00005">
    <property type="entry name" value="ABC_tran"/>
    <property type="match status" value="1"/>
</dbReference>
<gene>
    <name evidence="15" type="ORF">BJ981_003200</name>
</gene>
<dbReference type="InterPro" id="IPR017871">
    <property type="entry name" value="ABC_transporter-like_CS"/>
</dbReference>
<dbReference type="PANTHER" id="PTHR43394">
    <property type="entry name" value="ATP-DEPENDENT PERMEASE MDL1, MITOCHONDRIAL"/>
    <property type="match status" value="1"/>
</dbReference>
<keyword evidence="2" id="KW-0813">Transport</keyword>
<dbReference type="CDD" id="cd03254">
    <property type="entry name" value="ABCC_Glucan_exporter_like"/>
    <property type="match status" value="1"/>
</dbReference>
<evidence type="ECO:0000256" key="6">
    <source>
        <dbReference type="ARBA" id="ARBA00022989"/>
    </source>
</evidence>
<evidence type="ECO:0000256" key="10">
    <source>
        <dbReference type="ARBA" id="ARBA00071747"/>
    </source>
</evidence>
<feature type="region of interest" description="Disordered" evidence="11">
    <location>
        <begin position="627"/>
        <end position="652"/>
    </location>
</feature>
<feature type="transmembrane region" description="Helical" evidence="12">
    <location>
        <begin position="30"/>
        <end position="51"/>
    </location>
</feature>
<keyword evidence="5 15" id="KW-0067">ATP-binding</keyword>
<dbReference type="GO" id="GO:0016887">
    <property type="term" value="F:ATP hydrolysis activity"/>
    <property type="evidence" value="ECO:0007669"/>
    <property type="project" value="InterPro"/>
</dbReference>
<feature type="domain" description="ABC transporter" evidence="13">
    <location>
        <begin position="388"/>
        <end position="622"/>
    </location>
</feature>
<evidence type="ECO:0000256" key="1">
    <source>
        <dbReference type="ARBA" id="ARBA00004651"/>
    </source>
</evidence>
<dbReference type="PANTHER" id="PTHR43394:SF1">
    <property type="entry name" value="ATP-BINDING CASSETTE SUB-FAMILY B MEMBER 10, MITOCHONDRIAL"/>
    <property type="match status" value="1"/>
</dbReference>